<evidence type="ECO:0000256" key="1">
    <source>
        <dbReference type="ARBA" id="ARBA00004442"/>
    </source>
</evidence>
<dbReference type="PANTHER" id="PTHR30329">
    <property type="entry name" value="STATOR ELEMENT OF FLAGELLAR MOTOR COMPLEX"/>
    <property type="match status" value="1"/>
</dbReference>
<dbReference type="PROSITE" id="PS51257">
    <property type="entry name" value="PROKAR_LIPOPROTEIN"/>
    <property type="match status" value="1"/>
</dbReference>
<proteinExistence type="predicted"/>
<protein>
    <submittedName>
        <fullName evidence="8">OmpA family protein</fullName>
    </submittedName>
</protein>
<feature type="domain" description="OmpA-like" evidence="7">
    <location>
        <begin position="213"/>
        <end position="331"/>
    </location>
</feature>
<dbReference type="InterPro" id="IPR006665">
    <property type="entry name" value="OmpA-like"/>
</dbReference>
<dbReference type="RefSeq" id="WP_143419698.1">
    <property type="nucleotide sequence ID" value="NZ_VJXR01000077.1"/>
</dbReference>
<organism evidence="8 9">
    <name type="scientific">Georgenia yuyongxinii</name>
    <dbReference type="NCBI Taxonomy" id="2589797"/>
    <lineage>
        <taxon>Bacteria</taxon>
        <taxon>Bacillati</taxon>
        <taxon>Actinomycetota</taxon>
        <taxon>Actinomycetes</taxon>
        <taxon>Micrococcales</taxon>
        <taxon>Bogoriellaceae</taxon>
        <taxon>Georgenia</taxon>
    </lineage>
</organism>
<feature type="chain" id="PRO_5038466449" evidence="6">
    <location>
        <begin position="20"/>
        <end position="509"/>
    </location>
</feature>
<gene>
    <name evidence="8" type="ORF">FJ693_17235</name>
</gene>
<dbReference type="GO" id="GO:0009279">
    <property type="term" value="C:cell outer membrane"/>
    <property type="evidence" value="ECO:0007669"/>
    <property type="project" value="UniProtKB-SubCell"/>
</dbReference>
<keyword evidence="6" id="KW-0732">Signal</keyword>
<keyword evidence="2 4" id="KW-0472">Membrane</keyword>
<dbReference type="Proteomes" id="UP000318693">
    <property type="component" value="Unassembled WGS sequence"/>
</dbReference>
<name>A0A552WLI5_9MICO</name>
<keyword evidence="3" id="KW-0998">Cell outer membrane</keyword>
<reference evidence="8 9" key="1">
    <citation type="submission" date="2019-07" db="EMBL/GenBank/DDBJ databases">
        <title>Georgenia wutianyii sp. nov. and Georgenia *** sp. nov. isolated from plateau pika (Ochotona curzoniae) in the Qinghai-Tibet plateau of China.</title>
        <authorList>
            <person name="Tian Z."/>
        </authorList>
    </citation>
    <scope>NUCLEOTIDE SEQUENCE [LARGE SCALE GENOMIC DNA]</scope>
    <source>
        <strain evidence="8 9">Z446</strain>
    </source>
</reference>
<keyword evidence="9" id="KW-1185">Reference proteome</keyword>
<evidence type="ECO:0000256" key="4">
    <source>
        <dbReference type="PROSITE-ProRule" id="PRU00473"/>
    </source>
</evidence>
<evidence type="ECO:0000256" key="3">
    <source>
        <dbReference type="ARBA" id="ARBA00023237"/>
    </source>
</evidence>
<dbReference type="PANTHER" id="PTHR30329:SF21">
    <property type="entry name" value="LIPOPROTEIN YIAD-RELATED"/>
    <property type="match status" value="1"/>
</dbReference>
<dbReference type="SUPFAM" id="SSF103088">
    <property type="entry name" value="OmpA-like"/>
    <property type="match status" value="1"/>
</dbReference>
<evidence type="ECO:0000259" key="7">
    <source>
        <dbReference type="PROSITE" id="PS51123"/>
    </source>
</evidence>
<accession>A0A552WLI5</accession>
<dbReference type="EMBL" id="VJXR01000077">
    <property type="protein sequence ID" value="TRW43524.1"/>
    <property type="molecule type" value="Genomic_DNA"/>
</dbReference>
<dbReference type="CDD" id="cd07185">
    <property type="entry name" value="OmpA_C-like"/>
    <property type="match status" value="1"/>
</dbReference>
<feature type="region of interest" description="Disordered" evidence="5">
    <location>
        <begin position="297"/>
        <end position="318"/>
    </location>
</feature>
<comment type="caution">
    <text evidence="8">The sequence shown here is derived from an EMBL/GenBank/DDBJ whole genome shotgun (WGS) entry which is preliminary data.</text>
</comment>
<dbReference type="InterPro" id="IPR036737">
    <property type="entry name" value="OmpA-like_sf"/>
</dbReference>
<sequence>MRRRTTIILPFLGAVGLLAGCTAQDPGAAASPAPSATPSATATPDAPAGVTTTAVVGAAEITVEVGPLVNDGAVSVLPLTAVAADGAAPVDLAQYWTFGAGERPGPHALRLVDPVAGTVQEEIAASTDPLVAGPDQPVTGYVAFGAVDVEDVAVMIPMVGLVEDVPVIPAAEAGEDAAQALAELAEPGATAHEATLNTYTEALDDSSDTRVVEDEVEINVAADVLFAPTSADLSPDADATLTGVAEQLAEYGAGELTIIGHTDDVDDDAANQALSEQRAAAVATRLGTLTELGAYTVATEGRGESEPRAEGTSTEARAQNRRVELQFRPEETPTAGVVGGTSGAELPASAGPTGPGSEGVTLEGRDGSQVAVRLAEVRRLGDYLVGQVEVSHVAGEVASIGNWFSVGTAANSRGSFAPTQQFSPTNLTLVDGGQRIYPLDYQMGEEDPRGLTELAARTGLTAGEQVTLTVVWPGVPADSVTLDVHNEDDNPVAFSFQPPFRLTDIEVAG</sequence>
<dbReference type="InterPro" id="IPR006664">
    <property type="entry name" value="OMP_bac"/>
</dbReference>
<dbReference type="InterPro" id="IPR050330">
    <property type="entry name" value="Bact_OuterMem_StrucFunc"/>
</dbReference>
<feature type="region of interest" description="Disordered" evidence="5">
    <location>
        <begin position="26"/>
        <end position="47"/>
    </location>
</feature>
<dbReference type="PRINTS" id="PR01021">
    <property type="entry name" value="OMPADOMAIN"/>
</dbReference>
<evidence type="ECO:0000256" key="2">
    <source>
        <dbReference type="ARBA" id="ARBA00023136"/>
    </source>
</evidence>
<feature type="region of interest" description="Disordered" evidence="5">
    <location>
        <begin position="330"/>
        <end position="363"/>
    </location>
</feature>
<dbReference type="PROSITE" id="PS51123">
    <property type="entry name" value="OMPA_2"/>
    <property type="match status" value="1"/>
</dbReference>
<evidence type="ECO:0000313" key="9">
    <source>
        <dbReference type="Proteomes" id="UP000318693"/>
    </source>
</evidence>
<dbReference type="Pfam" id="PF00691">
    <property type="entry name" value="OmpA"/>
    <property type="match status" value="1"/>
</dbReference>
<dbReference type="AlphaFoldDB" id="A0A552WLI5"/>
<evidence type="ECO:0000256" key="6">
    <source>
        <dbReference type="SAM" id="SignalP"/>
    </source>
</evidence>
<dbReference type="Gene3D" id="3.30.1330.60">
    <property type="entry name" value="OmpA-like domain"/>
    <property type="match status" value="1"/>
</dbReference>
<comment type="subcellular location">
    <subcellularLocation>
        <location evidence="1">Cell outer membrane</location>
    </subcellularLocation>
</comment>
<evidence type="ECO:0000256" key="5">
    <source>
        <dbReference type="SAM" id="MobiDB-lite"/>
    </source>
</evidence>
<feature type="signal peptide" evidence="6">
    <location>
        <begin position="1"/>
        <end position="19"/>
    </location>
</feature>
<evidence type="ECO:0000313" key="8">
    <source>
        <dbReference type="EMBL" id="TRW43524.1"/>
    </source>
</evidence>